<dbReference type="InterPro" id="IPR002410">
    <property type="entry name" value="Peptidase_S33"/>
</dbReference>
<evidence type="ECO:0000313" key="4">
    <source>
        <dbReference type="EMBL" id="RDX57177.1"/>
    </source>
</evidence>
<protein>
    <submittedName>
        <fullName evidence="4">Proline-specific peptidase</fullName>
    </submittedName>
</protein>
<dbReference type="EMBL" id="KZ857379">
    <property type="protein sequence ID" value="RDX57177.1"/>
    <property type="molecule type" value="Genomic_DNA"/>
</dbReference>
<accession>A0A371DXA2</accession>
<dbReference type="PANTHER" id="PTHR43194:SF2">
    <property type="entry name" value="PEROXISOMAL MEMBRANE PROTEIN LPX1"/>
    <property type="match status" value="1"/>
</dbReference>
<reference evidence="4 5" key="1">
    <citation type="journal article" date="2018" name="Biotechnol. Biofuels">
        <title>Integrative visual omics of the white-rot fungus Polyporus brumalis exposes the biotechnological potential of its oxidative enzymes for delignifying raw plant biomass.</title>
        <authorList>
            <person name="Miyauchi S."/>
            <person name="Rancon A."/>
            <person name="Drula E."/>
            <person name="Hage H."/>
            <person name="Chaduli D."/>
            <person name="Favel A."/>
            <person name="Grisel S."/>
            <person name="Henrissat B."/>
            <person name="Herpoel-Gimbert I."/>
            <person name="Ruiz-Duenas F.J."/>
            <person name="Chevret D."/>
            <person name="Hainaut M."/>
            <person name="Lin J."/>
            <person name="Wang M."/>
            <person name="Pangilinan J."/>
            <person name="Lipzen A."/>
            <person name="Lesage-Meessen L."/>
            <person name="Navarro D."/>
            <person name="Riley R."/>
            <person name="Grigoriev I.V."/>
            <person name="Zhou S."/>
            <person name="Raouche S."/>
            <person name="Rosso M.N."/>
        </authorList>
    </citation>
    <scope>NUCLEOTIDE SEQUENCE [LARGE SCALE GENOMIC DNA]</scope>
    <source>
        <strain evidence="4 5">BRFM 1820</strain>
    </source>
</reference>
<evidence type="ECO:0000259" key="3">
    <source>
        <dbReference type="Pfam" id="PF00561"/>
    </source>
</evidence>
<dbReference type="PIRSF" id="PIRSF005539">
    <property type="entry name" value="Pept_S33_TRI_F1"/>
    <property type="match status" value="1"/>
</dbReference>
<dbReference type="InterPro" id="IPR005945">
    <property type="entry name" value="Pro_imino_pep"/>
</dbReference>
<evidence type="ECO:0000313" key="5">
    <source>
        <dbReference type="Proteomes" id="UP000256964"/>
    </source>
</evidence>
<dbReference type="PRINTS" id="PR00111">
    <property type="entry name" value="ABHYDROLASE"/>
</dbReference>
<dbReference type="InterPro" id="IPR000073">
    <property type="entry name" value="AB_hydrolase_1"/>
</dbReference>
<dbReference type="SUPFAM" id="SSF53474">
    <property type="entry name" value="alpha/beta-Hydrolases"/>
    <property type="match status" value="1"/>
</dbReference>
<dbReference type="AlphaFoldDB" id="A0A371DXA2"/>
<proteinExistence type="inferred from homology"/>
<dbReference type="PANTHER" id="PTHR43194">
    <property type="entry name" value="HYDROLASE ALPHA/BETA FOLD FAMILY"/>
    <property type="match status" value="1"/>
</dbReference>
<evidence type="ECO:0000256" key="2">
    <source>
        <dbReference type="ARBA" id="ARBA00022801"/>
    </source>
</evidence>
<gene>
    <name evidence="4" type="ORF">OH76DRAFT_21039</name>
</gene>
<dbReference type="Gene3D" id="3.40.50.1820">
    <property type="entry name" value="alpha/beta hydrolase"/>
    <property type="match status" value="1"/>
</dbReference>
<dbReference type="STRING" id="139420.A0A371DXA2"/>
<dbReference type="NCBIfam" id="TIGR01250">
    <property type="entry name" value="pro_imino_pep_2"/>
    <property type="match status" value="1"/>
</dbReference>
<dbReference type="InterPro" id="IPR050228">
    <property type="entry name" value="Carboxylesterase_BioH"/>
</dbReference>
<evidence type="ECO:0000256" key="1">
    <source>
        <dbReference type="ARBA" id="ARBA00010088"/>
    </source>
</evidence>
<feature type="domain" description="AB hydrolase-1" evidence="3">
    <location>
        <begin position="40"/>
        <end position="294"/>
    </location>
</feature>
<dbReference type="OrthoDB" id="190201at2759"/>
<keyword evidence="5" id="KW-1185">Reference proteome</keyword>
<comment type="similarity">
    <text evidence="1">Belongs to the peptidase S33 family.</text>
</comment>
<keyword evidence="2" id="KW-0378">Hydrolase</keyword>
<organism evidence="4 5">
    <name type="scientific">Lentinus brumalis</name>
    <dbReference type="NCBI Taxonomy" id="2498619"/>
    <lineage>
        <taxon>Eukaryota</taxon>
        <taxon>Fungi</taxon>
        <taxon>Dikarya</taxon>
        <taxon>Basidiomycota</taxon>
        <taxon>Agaricomycotina</taxon>
        <taxon>Agaricomycetes</taxon>
        <taxon>Polyporales</taxon>
        <taxon>Polyporaceae</taxon>
        <taxon>Lentinus</taxon>
    </lineage>
</organism>
<dbReference type="InterPro" id="IPR029058">
    <property type="entry name" value="AB_hydrolase_fold"/>
</dbReference>
<dbReference type="GO" id="GO:0008233">
    <property type="term" value="F:peptidase activity"/>
    <property type="evidence" value="ECO:0007669"/>
    <property type="project" value="InterPro"/>
</dbReference>
<dbReference type="GO" id="GO:0006508">
    <property type="term" value="P:proteolysis"/>
    <property type="evidence" value="ECO:0007669"/>
    <property type="project" value="InterPro"/>
</dbReference>
<dbReference type="Proteomes" id="UP000256964">
    <property type="component" value="Unassembled WGS sequence"/>
</dbReference>
<dbReference type="Pfam" id="PF00561">
    <property type="entry name" value="Abhydrolase_1"/>
    <property type="match status" value="1"/>
</dbReference>
<dbReference type="PRINTS" id="PR00793">
    <property type="entry name" value="PROAMNOPTASE"/>
</dbReference>
<name>A0A371DXA2_9APHY</name>
<sequence length="310" mass="34835">MYKSDQVMEGEVQFPVDGVDKPCTTWYKVFGDLKTAQRRPLVVLHGGPGVVHSYLLSLADLVGTHSIPVVLYDQLGNGKSTHLPEKNGDTSFWTDDLFIKQLEHLVLHLGIQDSFDLLGHSWGGMLGARFATRRPHGLKRLVLTNSPASMHLWVEAANRLRSQLPKDVQETLDKHEADGTTDSKEYHDAVGVFYARHLCRLDPMPEEVTSALGAIEADPTVYLTMNGPSEFFITGSLKDWSVVDDIQKISVPTLLLNGRHDEAQDSVVVPFFRALPKVKWYTFSESSHMPQYEERERFMQVVGDFLTADL</sequence>